<dbReference type="InterPro" id="IPR036249">
    <property type="entry name" value="Thioredoxin-like_sf"/>
</dbReference>
<dbReference type="Gene3D" id="3.40.30.10">
    <property type="entry name" value="Glutaredoxin"/>
    <property type="match status" value="1"/>
</dbReference>
<feature type="domain" description="Thioredoxin" evidence="1">
    <location>
        <begin position="234"/>
        <end position="376"/>
    </location>
</feature>
<dbReference type="PANTHER" id="PTHR42852:SF13">
    <property type="entry name" value="PROTEIN DIPZ"/>
    <property type="match status" value="1"/>
</dbReference>
<gene>
    <name evidence="2" type="ordered locus">Cpin_4325</name>
</gene>
<dbReference type="RefSeq" id="WP_012791941.1">
    <property type="nucleotide sequence ID" value="NC_013132.1"/>
</dbReference>
<evidence type="ECO:0000259" key="1">
    <source>
        <dbReference type="PROSITE" id="PS51352"/>
    </source>
</evidence>
<reference evidence="2 3" key="2">
    <citation type="journal article" date="2010" name="Stand. Genomic Sci.">
        <title>Complete genome sequence of Chitinophaga pinensis type strain (UQM 2034).</title>
        <authorList>
            <person name="Glavina Del Rio T."/>
            <person name="Abt B."/>
            <person name="Spring S."/>
            <person name="Lapidus A."/>
            <person name="Nolan M."/>
            <person name="Tice H."/>
            <person name="Copeland A."/>
            <person name="Cheng J.F."/>
            <person name="Chen F."/>
            <person name="Bruce D."/>
            <person name="Goodwin L."/>
            <person name="Pitluck S."/>
            <person name="Ivanova N."/>
            <person name="Mavromatis K."/>
            <person name="Mikhailova N."/>
            <person name="Pati A."/>
            <person name="Chen A."/>
            <person name="Palaniappan K."/>
            <person name="Land M."/>
            <person name="Hauser L."/>
            <person name="Chang Y.J."/>
            <person name="Jeffries C.D."/>
            <person name="Chain P."/>
            <person name="Saunders E."/>
            <person name="Detter J.C."/>
            <person name="Brettin T."/>
            <person name="Rohde M."/>
            <person name="Goker M."/>
            <person name="Bristow J."/>
            <person name="Eisen J.A."/>
            <person name="Markowitz V."/>
            <person name="Hugenholtz P."/>
            <person name="Kyrpides N.C."/>
            <person name="Klenk H.P."/>
            <person name="Lucas S."/>
        </authorList>
    </citation>
    <scope>NUCLEOTIDE SEQUENCE [LARGE SCALE GENOMIC DNA]</scope>
    <source>
        <strain evidence="3">ATCC 43595 / DSM 2588 / LMG 13176 / NBRC 15968 / NCIMB 11800 / UQM 2034</strain>
    </source>
</reference>
<dbReference type="InterPro" id="IPR000866">
    <property type="entry name" value="AhpC/TSA"/>
</dbReference>
<dbReference type="Proteomes" id="UP000002215">
    <property type="component" value="Chromosome"/>
</dbReference>
<dbReference type="InterPro" id="IPR013766">
    <property type="entry name" value="Thioredoxin_domain"/>
</dbReference>
<organism evidence="2 3">
    <name type="scientific">Chitinophaga pinensis (strain ATCC 43595 / DSM 2588 / LMG 13176 / NBRC 15968 / NCIMB 11800 / UQM 2034)</name>
    <dbReference type="NCBI Taxonomy" id="485918"/>
    <lineage>
        <taxon>Bacteria</taxon>
        <taxon>Pseudomonadati</taxon>
        <taxon>Bacteroidota</taxon>
        <taxon>Chitinophagia</taxon>
        <taxon>Chitinophagales</taxon>
        <taxon>Chitinophagaceae</taxon>
        <taxon>Chitinophaga</taxon>
    </lineage>
</organism>
<protein>
    <submittedName>
        <fullName evidence="2">Alkyl hydroperoxide reductase/ Thiol specific antioxidant/ Mal allergen</fullName>
    </submittedName>
</protein>
<name>A0A979GT28_CHIPD</name>
<sequence>MKSIVCFLMILICPGFIFAQKKFKVSFIVPDSTIIKNLSFSYYDYKERSDISITPVYEKNKATISHSYNTLYAHIRAELPSGNSWPAMTIFVTEKPATVTFPEHMNAADPFCSYTLTNAKDPKEEFRVANAHTQEARKHYQQVYDSVAANWTPADSLGYKRFREALLAIDYKKLEYISDHPNDYSSFITFERYTSSLLPPDLLLERFNTVFPANFRDSEEGAGVKRYLQDRAILEGKKKAISFTTKDIDNNKIVLEEVYSKKHVLLVFWGTWCGPCIEEIPTLREIRQQCPEEHLEIISLASRSPLEKVREFIKEKQMNWKHVVNDEDIRLLYQIHGYPEVILIDTKGNIIYKYSDYPDLHLQSLKKMLASLESNQ</sequence>
<dbReference type="PANTHER" id="PTHR42852">
    <property type="entry name" value="THIOL:DISULFIDE INTERCHANGE PROTEIN DSBE"/>
    <property type="match status" value="1"/>
</dbReference>
<dbReference type="SUPFAM" id="SSF52833">
    <property type="entry name" value="Thioredoxin-like"/>
    <property type="match status" value="1"/>
</dbReference>
<proteinExistence type="predicted"/>
<dbReference type="PROSITE" id="PS51352">
    <property type="entry name" value="THIOREDOXIN_2"/>
    <property type="match status" value="1"/>
</dbReference>
<dbReference type="GO" id="GO:0016491">
    <property type="term" value="F:oxidoreductase activity"/>
    <property type="evidence" value="ECO:0007669"/>
    <property type="project" value="InterPro"/>
</dbReference>
<dbReference type="Pfam" id="PF00578">
    <property type="entry name" value="AhpC-TSA"/>
    <property type="match status" value="1"/>
</dbReference>
<dbReference type="CDD" id="cd02966">
    <property type="entry name" value="TlpA_like_family"/>
    <property type="match status" value="1"/>
</dbReference>
<evidence type="ECO:0000313" key="3">
    <source>
        <dbReference type="Proteomes" id="UP000002215"/>
    </source>
</evidence>
<dbReference type="InterPro" id="IPR050553">
    <property type="entry name" value="Thioredoxin_ResA/DsbE_sf"/>
</dbReference>
<dbReference type="KEGG" id="cpi:Cpin_4325"/>
<dbReference type="AlphaFoldDB" id="A0A979GT28"/>
<dbReference type="OrthoDB" id="702151at2"/>
<evidence type="ECO:0000313" key="2">
    <source>
        <dbReference type="EMBL" id="ACU61773.1"/>
    </source>
</evidence>
<accession>A0A979GT28</accession>
<dbReference type="GO" id="GO:0016209">
    <property type="term" value="F:antioxidant activity"/>
    <property type="evidence" value="ECO:0007669"/>
    <property type="project" value="InterPro"/>
</dbReference>
<dbReference type="EMBL" id="CP001699">
    <property type="protein sequence ID" value="ACU61773.1"/>
    <property type="molecule type" value="Genomic_DNA"/>
</dbReference>
<reference evidence="3" key="1">
    <citation type="submission" date="2009-08" db="EMBL/GenBank/DDBJ databases">
        <title>The complete genome of Chitinophaga pinensis DSM 2588.</title>
        <authorList>
            <consortium name="US DOE Joint Genome Institute (JGI-PGF)"/>
            <person name="Lucas S."/>
            <person name="Copeland A."/>
            <person name="Lapidus A."/>
            <person name="Glavina del Rio T."/>
            <person name="Dalin E."/>
            <person name="Tice H."/>
            <person name="Bruce D."/>
            <person name="Goodwin L."/>
            <person name="Pitluck S."/>
            <person name="Kyrpides N."/>
            <person name="Mavromatis K."/>
            <person name="Ivanova N."/>
            <person name="Mikhailova N."/>
            <person name="Sims D."/>
            <person name="Meinche L."/>
            <person name="Brettin T."/>
            <person name="Detter J.C."/>
            <person name="Han C."/>
            <person name="Larimer F."/>
            <person name="Land M."/>
            <person name="Hauser L."/>
            <person name="Markowitz V."/>
            <person name="Cheng J.-F."/>
            <person name="Hugenholtz P."/>
            <person name="Woyke T."/>
            <person name="Wu D."/>
            <person name="Spring S."/>
            <person name="Klenk H.-P."/>
            <person name="Eisen J.A."/>
        </authorList>
    </citation>
    <scope>NUCLEOTIDE SEQUENCE [LARGE SCALE GENOMIC DNA]</scope>
    <source>
        <strain evidence="3">ATCC 43595 / DSM 2588 / LMG 13176 / NBRC 15968 / NCIMB 11800 / UQM 2034</strain>
    </source>
</reference>